<accession>A0A1N6V9C7</accession>
<keyword evidence="5" id="KW-0687">Ribonucleoprotein</keyword>
<dbReference type="EMBL" id="FTMN01000008">
    <property type="protein sequence ID" value="SIQ74432.1"/>
    <property type="molecule type" value="Genomic_DNA"/>
</dbReference>
<dbReference type="InterPro" id="IPR016181">
    <property type="entry name" value="Acyl_CoA_acyltransferase"/>
</dbReference>
<evidence type="ECO:0000256" key="1">
    <source>
        <dbReference type="ARBA" id="ARBA00022679"/>
    </source>
</evidence>
<sequence>MTAEPNLLAEGDIEALIKLDERCFPGEPFASSWWLKAAQQRGANAWVLQQGAELVGYALFSRVLDEAELLRIAVAPEARRQGLGALLLQHAEQALLAAGTVQLYLEVRASNTPAQALYQAQGWQLSGRRADYYPAETGREDALLFSLCRGSVD</sequence>
<dbReference type="STRING" id="49186.SAMN05421647_108115"/>
<name>A0A1N6V9C7_9GAMM</name>
<dbReference type="InterPro" id="IPR000182">
    <property type="entry name" value="GNAT_dom"/>
</dbReference>
<evidence type="ECO:0000259" key="4">
    <source>
        <dbReference type="PROSITE" id="PS51186"/>
    </source>
</evidence>
<protein>
    <recommendedName>
        <fullName evidence="3">[Ribosomal protein bS18]-alanine N-acetyltransferase</fullName>
        <ecNumber evidence="3">2.3.1.266</ecNumber>
    </recommendedName>
</protein>
<comment type="function">
    <text evidence="3">Acetylates the N-terminal alanine of ribosomal protein bS18.</text>
</comment>
<dbReference type="eggNOG" id="COG0456">
    <property type="taxonomic scope" value="Bacteria"/>
</dbReference>
<keyword evidence="2" id="KW-0012">Acyltransferase</keyword>
<dbReference type="GO" id="GO:0008999">
    <property type="term" value="F:protein-N-terminal-alanine acetyltransferase activity"/>
    <property type="evidence" value="ECO:0007669"/>
    <property type="project" value="UniProtKB-EC"/>
</dbReference>
<evidence type="ECO:0000313" key="5">
    <source>
        <dbReference type="EMBL" id="SIQ74432.1"/>
    </source>
</evidence>
<comment type="similarity">
    <text evidence="3">Belongs to the acetyltransferase family. RimI subfamily.</text>
</comment>
<dbReference type="CDD" id="cd04301">
    <property type="entry name" value="NAT_SF"/>
    <property type="match status" value="1"/>
</dbReference>
<keyword evidence="6" id="KW-1185">Reference proteome</keyword>
<dbReference type="GO" id="GO:0005737">
    <property type="term" value="C:cytoplasm"/>
    <property type="evidence" value="ECO:0007669"/>
    <property type="project" value="UniProtKB-SubCell"/>
</dbReference>
<dbReference type="InterPro" id="IPR050832">
    <property type="entry name" value="Bact_Acetyltransf"/>
</dbReference>
<dbReference type="InterPro" id="IPR006464">
    <property type="entry name" value="AcTrfase_RimI/Ard1"/>
</dbReference>
<dbReference type="PANTHER" id="PTHR43877">
    <property type="entry name" value="AMINOALKYLPHOSPHONATE N-ACETYLTRANSFERASE-RELATED-RELATED"/>
    <property type="match status" value="1"/>
</dbReference>
<dbReference type="PROSITE" id="PS51186">
    <property type="entry name" value="GNAT"/>
    <property type="match status" value="1"/>
</dbReference>
<dbReference type="EC" id="2.3.1.266" evidence="3"/>
<dbReference type="PANTHER" id="PTHR43877:SF2">
    <property type="entry name" value="AMINOALKYLPHOSPHONATE N-ACETYLTRANSFERASE-RELATED"/>
    <property type="match status" value="1"/>
</dbReference>
<organism evidence="5 6">
    <name type="scientific">Marinobacterium stanieri</name>
    <dbReference type="NCBI Taxonomy" id="49186"/>
    <lineage>
        <taxon>Bacteria</taxon>
        <taxon>Pseudomonadati</taxon>
        <taxon>Pseudomonadota</taxon>
        <taxon>Gammaproteobacteria</taxon>
        <taxon>Oceanospirillales</taxon>
        <taxon>Oceanospirillaceae</taxon>
        <taxon>Marinobacterium</taxon>
    </lineage>
</organism>
<feature type="domain" description="N-acetyltransferase" evidence="4">
    <location>
        <begin position="3"/>
        <end position="146"/>
    </location>
</feature>
<keyword evidence="1 5" id="KW-0808">Transferase</keyword>
<dbReference type="Pfam" id="PF00583">
    <property type="entry name" value="Acetyltransf_1"/>
    <property type="match status" value="1"/>
</dbReference>
<dbReference type="Gene3D" id="3.40.630.30">
    <property type="match status" value="1"/>
</dbReference>
<dbReference type="RefSeq" id="WP_076464445.1">
    <property type="nucleotide sequence ID" value="NZ_FTMN01000008.1"/>
</dbReference>
<proteinExistence type="inferred from homology"/>
<dbReference type="Proteomes" id="UP000186895">
    <property type="component" value="Unassembled WGS sequence"/>
</dbReference>
<evidence type="ECO:0000256" key="2">
    <source>
        <dbReference type="ARBA" id="ARBA00023315"/>
    </source>
</evidence>
<reference evidence="5 6" key="1">
    <citation type="submission" date="2017-01" db="EMBL/GenBank/DDBJ databases">
        <authorList>
            <person name="Mah S.A."/>
            <person name="Swanson W.J."/>
            <person name="Moy G.W."/>
            <person name="Vacquier V.D."/>
        </authorList>
    </citation>
    <scope>NUCLEOTIDE SEQUENCE [LARGE SCALE GENOMIC DNA]</scope>
    <source>
        <strain evidence="5 6">DSM 7027</strain>
    </source>
</reference>
<dbReference type="NCBIfam" id="TIGR01575">
    <property type="entry name" value="rimI"/>
    <property type="match status" value="1"/>
</dbReference>
<evidence type="ECO:0000313" key="6">
    <source>
        <dbReference type="Proteomes" id="UP000186895"/>
    </source>
</evidence>
<dbReference type="GO" id="GO:0005840">
    <property type="term" value="C:ribosome"/>
    <property type="evidence" value="ECO:0007669"/>
    <property type="project" value="UniProtKB-KW"/>
</dbReference>
<comment type="subcellular location">
    <subcellularLocation>
        <location evidence="3">Cytoplasm</location>
    </subcellularLocation>
</comment>
<gene>
    <name evidence="5" type="ORF">SAMN05421647_108115</name>
</gene>
<dbReference type="AlphaFoldDB" id="A0A1N6V9C7"/>
<dbReference type="SUPFAM" id="SSF55729">
    <property type="entry name" value="Acyl-CoA N-acyltransferases (Nat)"/>
    <property type="match status" value="1"/>
</dbReference>
<evidence type="ECO:0000256" key="3">
    <source>
        <dbReference type="RuleBase" id="RU363094"/>
    </source>
</evidence>
<keyword evidence="5" id="KW-0689">Ribosomal protein</keyword>
<keyword evidence="3" id="KW-0963">Cytoplasm</keyword>
<comment type="catalytic activity">
    <reaction evidence="3">
        <text>N-terminal L-alanyl-[ribosomal protein bS18] + acetyl-CoA = N-terminal N(alpha)-acetyl-L-alanyl-[ribosomal protein bS18] + CoA + H(+)</text>
        <dbReference type="Rhea" id="RHEA:43756"/>
        <dbReference type="Rhea" id="RHEA-COMP:10676"/>
        <dbReference type="Rhea" id="RHEA-COMP:10677"/>
        <dbReference type="ChEBI" id="CHEBI:15378"/>
        <dbReference type="ChEBI" id="CHEBI:57287"/>
        <dbReference type="ChEBI" id="CHEBI:57288"/>
        <dbReference type="ChEBI" id="CHEBI:64718"/>
        <dbReference type="ChEBI" id="CHEBI:83683"/>
        <dbReference type="EC" id="2.3.1.266"/>
    </reaction>
</comment>